<dbReference type="SUPFAM" id="SSF52309">
    <property type="entry name" value="N-(deoxy)ribosyltransferase-like"/>
    <property type="match status" value="1"/>
</dbReference>
<organism evidence="1">
    <name type="scientific">marine metagenome</name>
    <dbReference type="NCBI Taxonomy" id="408172"/>
    <lineage>
        <taxon>unclassified sequences</taxon>
        <taxon>metagenomes</taxon>
        <taxon>ecological metagenomes</taxon>
    </lineage>
</organism>
<proteinExistence type="predicted"/>
<dbReference type="Gene3D" id="3.40.50.450">
    <property type="match status" value="1"/>
</dbReference>
<sequence length="207" mass="23723">MNRLFGMRTYLVGAMDRVADGGVVWRERLTSFLNTLGIVVFNPCNKPLKDNDSLAFETAEARKVRNEAKRLGDLKTAATCMKPIRATDLRMVDISDFLIANIDMEVHACGTYEEIFTANRQRKPILIHVEGGKANTPDWLLSVIGEKAVDDMIFNDWDELKRYLITVNEASDSIINSLNKHKRWVFFDLEKITADAMRRGHFWNKVK</sequence>
<protein>
    <submittedName>
        <fullName evidence="1">Uncharacterized protein</fullName>
    </submittedName>
</protein>
<reference evidence="1" key="1">
    <citation type="submission" date="2018-05" db="EMBL/GenBank/DDBJ databases">
        <authorList>
            <person name="Lanie J.A."/>
            <person name="Ng W.-L."/>
            <person name="Kazmierczak K.M."/>
            <person name="Andrzejewski T.M."/>
            <person name="Davidsen T.M."/>
            <person name="Wayne K.J."/>
            <person name="Tettelin H."/>
            <person name="Glass J.I."/>
            <person name="Rusch D."/>
            <person name="Podicherti R."/>
            <person name="Tsui H.-C.T."/>
            <person name="Winkler M.E."/>
        </authorList>
    </citation>
    <scope>NUCLEOTIDE SEQUENCE</scope>
</reference>
<dbReference type="AlphaFoldDB" id="A0A382IF73"/>
<gene>
    <name evidence="1" type="ORF">METZ01_LOCUS251110</name>
</gene>
<dbReference type="EMBL" id="UINC01067002">
    <property type="protein sequence ID" value="SVB98256.1"/>
    <property type="molecule type" value="Genomic_DNA"/>
</dbReference>
<accession>A0A382IF73</accession>
<evidence type="ECO:0000313" key="1">
    <source>
        <dbReference type="EMBL" id="SVB98256.1"/>
    </source>
</evidence>
<name>A0A382IF73_9ZZZZ</name>